<accession>A0A941JEF6</accession>
<sequence length="133" mass="14920">MMAYIDKQYYDDVYQGTEVDETSFNRLVERASEIVDEITGYKLKTVVSFDNLNTFFKDQVKKATAAQLEYLLLQGEGVEHGDSDISSVTIGKFNYSEGQNPTRLTREQLRSSPAVIGYLKPTGLLYSGIDVNG</sequence>
<evidence type="ECO:0000313" key="1">
    <source>
        <dbReference type="EMBL" id="MBR8668011.1"/>
    </source>
</evidence>
<dbReference type="RefSeq" id="WP_212116650.1">
    <property type="nucleotide sequence ID" value="NZ_JAGTPX020000001.1"/>
</dbReference>
<organism evidence="1">
    <name type="scientific">Niallia circulans</name>
    <name type="common">Bacillus circulans</name>
    <dbReference type="NCBI Taxonomy" id="1397"/>
    <lineage>
        <taxon>Bacteria</taxon>
        <taxon>Bacillati</taxon>
        <taxon>Bacillota</taxon>
        <taxon>Bacilli</taxon>
        <taxon>Bacillales</taxon>
        <taxon>Bacillaceae</taxon>
        <taxon>Niallia</taxon>
    </lineage>
</organism>
<reference evidence="1" key="1">
    <citation type="submission" date="2021-04" db="EMBL/GenBank/DDBJ databases">
        <title>Genomic analysis of electroactive and textile dye degrading Bacillus circulans strain: DC10 isolated from constructed wetland-microbial fuel cells treating textile dye wastewaters.</title>
        <authorList>
            <person name="Patel D.U."/>
            <person name="Desai C.R."/>
        </authorList>
    </citation>
    <scope>NUCLEOTIDE SEQUENCE</scope>
    <source>
        <strain evidence="1">DC10</strain>
    </source>
</reference>
<gene>
    <name evidence="1" type="ORF">KD144_00535</name>
</gene>
<protein>
    <submittedName>
        <fullName evidence="1">Uncharacterized protein</fullName>
    </submittedName>
</protein>
<comment type="caution">
    <text evidence="1">The sequence shown here is derived from an EMBL/GenBank/DDBJ whole genome shotgun (WGS) entry which is preliminary data.</text>
</comment>
<dbReference type="AlphaFoldDB" id="A0A941JEF6"/>
<proteinExistence type="predicted"/>
<name>A0A941JEF6_NIACI</name>
<dbReference type="EMBL" id="JAGTPX010000001">
    <property type="protein sequence ID" value="MBR8668011.1"/>
    <property type="molecule type" value="Genomic_DNA"/>
</dbReference>